<evidence type="ECO:0000256" key="2">
    <source>
        <dbReference type="ARBA" id="ARBA00023125"/>
    </source>
</evidence>
<dbReference type="InterPro" id="IPR023772">
    <property type="entry name" value="DNA-bd_HTH_TetR-type_CS"/>
</dbReference>
<organism evidence="6 7">
    <name type="scientific">Actinomycetospora rhizophila</name>
    <dbReference type="NCBI Taxonomy" id="1416876"/>
    <lineage>
        <taxon>Bacteria</taxon>
        <taxon>Bacillati</taxon>
        <taxon>Actinomycetota</taxon>
        <taxon>Actinomycetes</taxon>
        <taxon>Pseudonocardiales</taxon>
        <taxon>Pseudonocardiaceae</taxon>
        <taxon>Actinomycetospora</taxon>
    </lineage>
</organism>
<protein>
    <submittedName>
        <fullName evidence="6">TetR/AcrR family transcriptional regulator</fullName>
    </submittedName>
</protein>
<dbReference type="InterPro" id="IPR009057">
    <property type="entry name" value="Homeodomain-like_sf"/>
</dbReference>
<dbReference type="Gene3D" id="1.10.357.10">
    <property type="entry name" value="Tetracycline Repressor, domain 2"/>
    <property type="match status" value="1"/>
</dbReference>
<dbReference type="Pfam" id="PF17932">
    <property type="entry name" value="TetR_C_24"/>
    <property type="match status" value="1"/>
</dbReference>
<dbReference type="Gene3D" id="1.10.10.60">
    <property type="entry name" value="Homeodomain-like"/>
    <property type="match status" value="1"/>
</dbReference>
<dbReference type="Pfam" id="PF00440">
    <property type="entry name" value="TetR_N"/>
    <property type="match status" value="1"/>
</dbReference>
<dbReference type="InterPro" id="IPR006311">
    <property type="entry name" value="TAT_signal"/>
</dbReference>
<keyword evidence="1" id="KW-0805">Transcription regulation</keyword>
<dbReference type="PROSITE" id="PS51318">
    <property type="entry name" value="TAT"/>
    <property type="match status" value="1"/>
</dbReference>
<keyword evidence="3" id="KW-0804">Transcription</keyword>
<dbReference type="InterPro" id="IPR050109">
    <property type="entry name" value="HTH-type_TetR-like_transc_reg"/>
</dbReference>
<dbReference type="SUPFAM" id="SSF48498">
    <property type="entry name" value="Tetracyclin repressor-like, C-terminal domain"/>
    <property type="match status" value="1"/>
</dbReference>
<keyword evidence="2 4" id="KW-0238">DNA-binding</keyword>
<feature type="DNA-binding region" description="H-T-H motif" evidence="4">
    <location>
        <begin position="36"/>
        <end position="55"/>
    </location>
</feature>
<comment type="caution">
    <text evidence="6">The sequence shown here is derived from an EMBL/GenBank/DDBJ whole genome shotgun (WGS) entry which is preliminary data.</text>
</comment>
<dbReference type="EMBL" id="JBHSKG010000027">
    <property type="protein sequence ID" value="MFC5142729.1"/>
    <property type="molecule type" value="Genomic_DNA"/>
</dbReference>
<dbReference type="InterPro" id="IPR001647">
    <property type="entry name" value="HTH_TetR"/>
</dbReference>
<dbReference type="RefSeq" id="WP_378024843.1">
    <property type="nucleotide sequence ID" value="NZ_JBHSKG010000027.1"/>
</dbReference>
<proteinExistence type="predicted"/>
<evidence type="ECO:0000256" key="3">
    <source>
        <dbReference type="ARBA" id="ARBA00023163"/>
    </source>
</evidence>
<dbReference type="PROSITE" id="PS01081">
    <property type="entry name" value="HTH_TETR_1"/>
    <property type="match status" value="1"/>
</dbReference>
<gene>
    <name evidence="6" type="ORF">ACFPK1_31190</name>
</gene>
<evidence type="ECO:0000256" key="1">
    <source>
        <dbReference type="ARBA" id="ARBA00023015"/>
    </source>
</evidence>
<evidence type="ECO:0000256" key="4">
    <source>
        <dbReference type="PROSITE-ProRule" id="PRU00335"/>
    </source>
</evidence>
<keyword evidence="7" id="KW-1185">Reference proteome</keyword>
<dbReference type="InterPro" id="IPR041490">
    <property type="entry name" value="KstR2_TetR_C"/>
</dbReference>
<feature type="domain" description="HTH tetR-type" evidence="5">
    <location>
        <begin position="13"/>
        <end position="73"/>
    </location>
</feature>
<dbReference type="PROSITE" id="PS50977">
    <property type="entry name" value="HTH_TETR_2"/>
    <property type="match status" value="1"/>
</dbReference>
<evidence type="ECO:0000259" key="5">
    <source>
        <dbReference type="PROSITE" id="PS50977"/>
    </source>
</evidence>
<evidence type="ECO:0000313" key="7">
    <source>
        <dbReference type="Proteomes" id="UP001596175"/>
    </source>
</evidence>
<dbReference type="PANTHER" id="PTHR30055:SF234">
    <property type="entry name" value="HTH-TYPE TRANSCRIPTIONAL REGULATOR BETI"/>
    <property type="match status" value="1"/>
</dbReference>
<dbReference type="Proteomes" id="UP001596175">
    <property type="component" value="Unassembled WGS sequence"/>
</dbReference>
<reference evidence="7" key="1">
    <citation type="journal article" date="2019" name="Int. J. Syst. Evol. Microbiol.">
        <title>The Global Catalogue of Microorganisms (GCM) 10K type strain sequencing project: providing services to taxonomists for standard genome sequencing and annotation.</title>
        <authorList>
            <consortium name="The Broad Institute Genomics Platform"/>
            <consortium name="The Broad Institute Genome Sequencing Center for Infectious Disease"/>
            <person name="Wu L."/>
            <person name="Ma J."/>
        </authorList>
    </citation>
    <scope>NUCLEOTIDE SEQUENCE [LARGE SCALE GENOMIC DNA]</scope>
    <source>
        <strain evidence="7">XZYJ18</strain>
    </source>
</reference>
<dbReference type="PRINTS" id="PR00455">
    <property type="entry name" value="HTHTETR"/>
</dbReference>
<evidence type="ECO:0000313" key="6">
    <source>
        <dbReference type="EMBL" id="MFC5142729.1"/>
    </source>
</evidence>
<accession>A0ABV9ZN01</accession>
<dbReference type="PANTHER" id="PTHR30055">
    <property type="entry name" value="HTH-TYPE TRANSCRIPTIONAL REGULATOR RUTR"/>
    <property type="match status" value="1"/>
</dbReference>
<name>A0ABV9ZN01_9PSEU</name>
<dbReference type="SUPFAM" id="SSF46689">
    <property type="entry name" value="Homeodomain-like"/>
    <property type="match status" value="1"/>
</dbReference>
<dbReference type="InterPro" id="IPR036271">
    <property type="entry name" value="Tet_transcr_reg_TetR-rel_C_sf"/>
</dbReference>
<sequence>MTGASTELPGKGGLTRRRILDAAAAEIARHGPAGASLGAIAAAADLQTGSIYFHFASKQRLVEAVLEEGISASLRRLDEAMALPRGDTPADRLRAGVHAHLRALAELSDYAVVVLAPQFAARQPPGFRALRREYLRRWTELIADAQADGTLASGPEPGEVRDLLLGALNAAGLAGQDPARTADAVFALLRLPPC</sequence>